<dbReference type="AlphaFoldDB" id="A0A6H9V1U8"/>
<feature type="region of interest" description="Disordered" evidence="1">
    <location>
        <begin position="56"/>
        <end position="76"/>
    </location>
</feature>
<sequence>MRYAQGGGLTAKERAGREKVRLEAGELFGQGRSDSEVAEELRVTRMSANRWRRAWQAAGPQGLRSRGPASRPRLSQEQFAQLEAALQRGPWRTAGATSGGRRPG</sequence>
<evidence type="ECO:0000313" key="3">
    <source>
        <dbReference type="Proteomes" id="UP000442707"/>
    </source>
</evidence>
<organism evidence="2 3">
    <name type="scientific">Streptomyces luteolifulvus</name>
    <dbReference type="NCBI Taxonomy" id="2615112"/>
    <lineage>
        <taxon>Bacteria</taxon>
        <taxon>Bacillati</taxon>
        <taxon>Actinomycetota</taxon>
        <taxon>Actinomycetes</taxon>
        <taxon>Kitasatosporales</taxon>
        <taxon>Streptomycetaceae</taxon>
        <taxon>Streptomyces</taxon>
    </lineage>
</organism>
<protein>
    <submittedName>
        <fullName evidence="2">Helix-turn-helix domain-containing protein</fullName>
    </submittedName>
</protein>
<dbReference type="Proteomes" id="UP000442707">
    <property type="component" value="Unassembled WGS sequence"/>
</dbReference>
<gene>
    <name evidence="2" type="ORF">F7R91_12380</name>
</gene>
<evidence type="ECO:0000256" key="1">
    <source>
        <dbReference type="SAM" id="MobiDB-lite"/>
    </source>
</evidence>
<dbReference type="SUPFAM" id="SSF46689">
    <property type="entry name" value="Homeodomain-like"/>
    <property type="match status" value="1"/>
</dbReference>
<reference evidence="2 3" key="1">
    <citation type="submission" date="2019-09" db="EMBL/GenBank/DDBJ databases">
        <title>Screening of Novel Bioactive Compounds from Soil-Associated.</title>
        <authorList>
            <person name="Zhao S."/>
        </authorList>
    </citation>
    <scope>NUCLEOTIDE SEQUENCE [LARGE SCALE GENOMIC DNA]</scope>
    <source>
        <strain evidence="2 3">HIT-DPA4</strain>
    </source>
</reference>
<proteinExistence type="predicted"/>
<name>A0A6H9V1U8_9ACTN</name>
<accession>A0A6H9V1U8</accession>
<dbReference type="Pfam" id="PF13384">
    <property type="entry name" value="HTH_23"/>
    <property type="match status" value="1"/>
</dbReference>
<dbReference type="InterPro" id="IPR009057">
    <property type="entry name" value="Homeodomain-like_sf"/>
</dbReference>
<comment type="caution">
    <text evidence="2">The sequence shown here is derived from an EMBL/GenBank/DDBJ whole genome shotgun (WGS) entry which is preliminary data.</text>
</comment>
<feature type="region of interest" description="Disordered" evidence="1">
    <location>
        <begin position="85"/>
        <end position="104"/>
    </location>
</feature>
<keyword evidence="3" id="KW-1185">Reference proteome</keyword>
<dbReference type="EMBL" id="VZRB01000007">
    <property type="protein sequence ID" value="KAB1147128.1"/>
    <property type="molecule type" value="Genomic_DNA"/>
</dbReference>
<evidence type="ECO:0000313" key="2">
    <source>
        <dbReference type="EMBL" id="KAB1147128.1"/>
    </source>
</evidence>
<dbReference type="RefSeq" id="WP_150947633.1">
    <property type="nucleotide sequence ID" value="NZ_VZRB01000007.1"/>
</dbReference>